<dbReference type="Gene3D" id="2.40.50.40">
    <property type="match status" value="1"/>
</dbReference>
<feature type="domain" description="MARVEL" evidence="15">
    <location>
        <begin position="71"/>
        <end position="222"/>
    </location>
</feature>
<feature type="transmembrane region" description="Helical" evidence="13">
    <location>
        <begin position="199"/>
        <end position="218"/>
    </location>
</feature>
<dbReference type="InterPro" id="IPR017984">
    <property type="entry name" value="Chromo_dom_subgr"/>
</dbReference>
<dbReference type="InterPro" id="IPR000953">
    <property type="entry name" value="Chromo/chromo_shadow_dom"/>
</dbReference>
<dbReference type="Xenbase" id="XB-GENE-1005721">
    <property type="gene designation" value="syngr2"/>
</dbReference>
<dbReference type="AlphaFoldDB" id="A0A803JPP9"/>
<evidence type="ECO:0000256" key="4">
    <source>
        <dbReference type="ARBA" id="ARBA00022491"/>
    </source>
</evidence>
<dbReference type="PROSITE" id="PS50013">
    <property type="entry name" value="CHROMO_2"/>
    <property type="match status" value="1"/>
</dbReference>
<protein>
    <submittedName>
        <fullName evidence="16">Synaptogyrin 2</fullName>
    </submittedName>
</protein>
<reference evidence="16" key="1">
    <citation type="journal article" date="2010" name="Science">
        <title>The genome of the Western clawed frog Xenopus tropicalis.</title>
        <authorList>
            <person name="Hellsten U."/>
            <person name="Harland R.M."/>
            <person name="Gilchrist M.J."/>
            <person name="Hendrix D."/>
            <person name="Jurka J."/>
            <person name="Kapitonov V."/>
            <person name="Ovcharenko I."/>
            <person name="Putnam N.H."/>
            <person name="Shu S."/>
            <person name="Taher L."/>
            <person name="Blitz I.L."/>
            <person name="Blumberg B."/>
            <person name="Dichmann D.S."/>
            <person name="Dubchak I."/>
            <person name="Amaya E."/>
            <person name="Detter J.C."/>
            <person name="Fletcher R."/>
            <person name="Gerhard D.S."/>
            <person name="Goodstein D."/>
            <person name="Graves T."/>
            <person name="Grigoriev I.V."/>
            <person name="Grimwood J."/>
            <person name="Kawashima T."/>
            <person name="Lindquist E."/>
            <person name="Lucas S.M."/>
            <person name="Mead P.E."/>
            <person name="Mitros T."/>
            <person name="Ogino H."/>
            <person name="Ohta Y."/>
            <person name="Poliakov A.V."/>
            <person name="Pollet N."/>
            <person name="Robert J."/>
            <person name="Salamov A."/>
            <person name="Sater A.K."/>
            <person name="Schmutz J."/>
            <person name="Terry A."/>
            <person name="Vize P.D."/>
            <person name="Warren W.C."/>
            <person name="Wells D."/>
            <person name="Wills A."/>
            <person name="Wilson R.K."/>
            <person name="Zimmerman L.B."/>
            <person name="Zorn A.M."/>
            <person name="Grainger R."/>
            <person name="Grammer T."/>
            <person name="Khokha M.K."/>
            <person name="Richardson P.M."/>
            <person name="Rokhsar D.S."/>
        </authorList>
    </citation>
    <scope>NUCLEOTIDE SEQUENCE [LARGE SCALE GENOMIC DNA]</scope>
    <source>
        <strain evidence="16">Nigerian</strain>
    </source>
</reference>
<dbReference type="PROSITE" id="PS00598">
    <property type="entry name" value="CHROMO_1"/>
    <property type="match status" value="1"/>
</dbReference>
<dbReference type="Ensembl" id="ENSXETT00000116301">
    <property type="protein sequence ID" value="ENSXETP00000109951"/>
    <property type="gene ID" value="ENSXETG00000001322"/>
</dbReference>
<evidence type="ECO:0000256" key="12">
    <source>
        <dbReference type="SAM" id="MobiDB-lite"/>
    </source>
</evidence>
<keyword evidence="4" id="KW-0678">Repressor</keyword>
<keyword evidence="10" id="KW-0539">Nucleus</keyword>
<dbReference type="InterPro" id="IPR023780">
    <property type="entry name" value="Chromo_domain"/>
</dbReference>
<feature type="transmembrane region" description="Helical" evidence="13">
    <location>
        <begin position="122"/>
        <end position="143"/>
    </location>
</feature>
<keyword evidence="7" id="KW-0805">Transcription regulation</keyword>
<feature type="region of interest" description="Disordered" evidence="12">
    <location>
        <begin position="232"/>
        <end position="270"/>
    </location>
</feature>
<evidence type="ECO:0000259" key="14">
    <source>
        <dbReference type="PROSITE" id="PS50013"/>
    </source>
</evidence>
<feature type="compositionally biased region" description="Polar residues" evidence="12">
    <location>
        <begin position="235"/>
        <end position="259"/>
    </location>
</feature>
<evidence type="ECO:0000259" key="15">
    <source>
        <dbReference type="PROSITE" id="PS51225"/>
    </source>
</evidence>
<dbReference type="Pfam" id="PF01284">
    <property type="entry name" value="MARVEL"/>
    <property type="match status" value="1"/>
</dbReference>
<organism evidence="16">
    <name type="scientific">Xenopus tropicalis</name>
    <name type="common">Western clawed frog</name>
    <name type="synonym">Silurana tropicalis</name>
    <dbReference type="NCBI Taxonomy" id="8364"/>
    <lineage>
        <taxon>Eukaryota</taxon>
        <taxon>Metazoa</taxon>
        <taxon>Chordata</taxon>
        <taxon>Craniata</taxon>
        <taxon>Vertebrata</taxon>
        <taxon>Euteleostomi</taxon>
        <taxon>Amphibia</taxon>
        <taxon>Batrachia</taxon>
        <taxon>Anura</taxon>
        <taxon>Pipoidea</taxon>
        <taxon>Pipidae</taxon>
        <taxon>Xenopodinae</taxon>
        <taxon>Xenopus</taxon>
        <taxon>Silurana</taxon>
    </lineage>
</organism>
<feature type="transmembrane region" description="Helical" evidence="13">
    <location>
        <begin position="155"/>
        <end position="179"/>
    </location>
</feature>
<dbReference type="PANTHER" id="PTHR10838:SF19">
    <property type="entry name" value="SYNAPTOGYRIN-2 LIKE PROTEIN-RELATED"/>
    <property type="match status" value="1"/>
</dbReference>
<evidence type="ECO:0000256" key="13">
    <source>
        <dbReference type="SAM" id="Phobius"/>
    </source>
</evidence>
<evidence type="ECO:0000256" key="8">
    <source>
        <dbReference type="ARBA" id="ARBA00023136"/>
    </source>
</evidence>
<dbReference type="GO" id="GO:0005634">
    <property type="term" value="C:nucleus"/>
    <property type="evidence" value="ECO:0007669"/>
    <property type="project" value="UniProtKB-SubCell"/>
</dbReference>
<dbReference type="PRINTS" id="PR00504">
    <property type="entry name" value="CHROMODOMAIN"/>
</dbReference>
<dbReference type="SMART" id="SM00298">
    <property type="entry name" value="CHROMO"/>
    <property type="match status" value="1"/>
</dbReference>
<dbReference type="InterPro" id="IPR023779">
    <property type="entry name" value="Chromodomain_CS"/>
</dbReference>
<evidence type="ECO:0000256" key="2">
    <source>
        <dbReference type="ARBA" id="ARBA00004141"/>
    </source>
</evidence>
<evidence type="ECO:0000256" key="10">
    <source>
        <dbReference type="ARBA" id="ARBA00023242"/>
    </source>
</evidence>
<reference evidence="16" key="2">
    <citation type="submission" date="2021-03" db="UniProtKB">
        <authorList>
            <consortium name="Ensembl"/>
        </authorList>
    </citation>
    <scope>IDENTIFICATION</scope>
</reference>
<dbReference type="Pfam" id="PF00385">
    <property type="entry name" value="Chromo"/>
    <property type="match status" value="1"/>
</dbReference>
<comment type="subcellular location">
    <subcellularLocation>
        <location evidence="2">Membrane</location>
        <topology evidence="2">Multi-pass membrane protein</topology>
    </subcellularLocation>
    <subcellularLocation>
        <location evidence="1">Nucleus</location>
    </subcellularLocation>
</comment>
<evidence type="ECO:0000313" key="16">
    <source>
        <dbReference type="Ensembl" id="ENSXETP00000109951"/>
    </source>
</evidence>
<dbReference type="InterPro" id="IPR016579">
    <property type="entry name" value="Synaptogyrin"/>
</dbReference>
<dbReference type="InterPro" id="IPR016197">
    <property type="entry name" value="Chromo-like_dom_sf"/>
</dbReference>
<dbReference type="PANTHER" id="PTHR10838">
    <property type="entry name" value="SYNAPTOGYRIN"/>
    <property type="match status" value="1"/>
</dbReference>
<gene>
    <name evidence="16" type="primary">syngr2</name>
</gene>
<dbReference type="GeneTree" id="ENSGT00940000158816"/>
<evidence type="ECO:0000256" key="11">
    <source>
        <dbReference type="PROSITE-ProRule" id="PRU00581"/>
    </source>
</evidence>
<keyword evidence="5 11" id="KW-0812">Transmembrane</keyword>
<keyword evidence="9" id="KW-0804">Transcription</keyword>
<dbReference type="PROSITE" id="PS51225">
    <property type="entry name" value="MARVEL"/>
    <property type="match status" value="1"/>
</dbReference>
<evidence type="ECO:0000256" key="1">
    <source>
        <dbReference type="ARBA" id="ARBA00004123"/>
    </source>
</evidence>
<name>A0A803JPP9_XENTR</name>
<dbReference type="CDD" id="cd18647">
    <property type="entry name" value="CD_Cbx2"/>
    <property type="match status" value="1"/>
</dbReference>
<evidence type="ECO:0000256" key="5">
    <source>
        <dbReference type="ARBA" id="ARBA00022692"/>
    </source>
</evidence>
<evidence type="ECO:0000256" key="3">
    <source>
        <dbReference type="ARBA" id="ARBA00010252"/>
    </source>
</evidence>
<evidence type="ECO:0000256" key="9">
    <source>
        <dbReference type="ARBA" id="ARBA00023163"/>
    </source>
</evidence>
<dbReference type="SUPFAM" id="SSF54160">
    <property type="entry name" value="Chromo domain-like"/>
    <property type="match status" value="1"/>
</dbReference>
<keyword evidence="8 11" id="KW-0472">Membrane</keyword>
<evidence type="ECO:0000256" key="6">
    <source>
        <dbReference type="ARBA" id="ARBA00022989"/>
    </source>
</evidence>
<dbReference type="InterPro" id="IPR008253">
    <property type="entry name" value="Marvel"/>
</dbReference>
<feature type="transmembrane region" description="Helical" evidence="13">
    <location>
        <begin position="84"/>
        <end position="102"/>
    </location>
</feature>
<dbReference type="GO" id="GO:0016020">
    <property type="term" value="C:membrane"/>
    <property type="evidence" value="ECO:0007669"/>
    <property type="project" value="UniProtKB-SubCell"/>
</dbReference>
<sequence length="270" mass="30817">MEELSAVGEQVFAAECILSKRLRKGTAEYLVKWRGWSSKHNSWEPEENILDPRLLLAFQKREQEKELRNKKRGKRPRGRPRKNVIFALIVFACIVSDGYTNIPNESKLTCIFNKNNDACHYGVGIGFLAFLACILFLFLDIYLQTLSNANYRKYIVLADLGFSTLWSFLWFVGFCFLANQWAVSTTDGILTGEDNARAAIAFSFFSIISWIPLAVLAYKRYKQGADFNPDYVDPTQDSYPSYPTGASDNYQSPPFTNSREAGEYQPPPDY</sequence>
<dbReference type="FunFam" id="2.40.50.40:FF:000006">
    <property type="entry name" value="Chromobox protein homolog 7"/>
    <property type="match status" value="1"/>
</dbReference>
<accession>A0A803JPP9</accession>
<comment type="similarity">
    <text evidence="3">Belongs to the synaptogyrin family.</text>
</comment>
<dbReference type="Bgee" id="ENSXETG00000001322">
    <property type="expression patterns" value="Expressed in skeletal muscle tissue and 15 other cell types or tissues"/>
</dbReference>
<keyword evidence="6 13" id="KW-1133">Transmembrane helix</keyword>
<evidence type="ECO:0000256" key="7">
    <source>
        <dbReference type="ARBA" id="ARBA00023015"/>
    </source>
</evidence>
<feature type="domain" description="Chromo" evidence="14">
    <location>
        <begin position="12"/>
        <end position="70"/>
    </location>
</feature>
<proteinExistence type="inferred from homology"/>